<comment type="catalytic activity">
    <reaction evidence="1">
        <text>ATP + protein L-histidine = ADP + protein N-phospho-L-histidine.</text>
        <dbReference type="EC" id="2.7.13.3"/>
    </reaction>
</comment>
<dbReference type="SMART" id="SM00448">
    <property type="entry name" value="REC"/>
    <property type="match status" value="1"/>
</dbReference>
<dbReference type="OrthoDB" id="9801841at2"/>
<evidence type="ECO:0000259" key="9">
    <source>
        <dbReference type="PROSITE" id="PS50110"/>
    </source>
</evidence>
<dbReference type="InterPro" id="IPR011006">
    <property type="entry name" value="CheY-like_superfamily"/>
</dbReference>
<dbReference type="InterPro" id="IPR036097">
    <property type="entry name" value="HisK_dim/P_sf"/>
</dbReference>
<dbReference type="Pfam" id="PF01590">
    <property type="entry name" value="GAF"/>
    <property type="match status" value="1"/>
</dbReference>
<feature type="domain" description="Histidine kinase" evidence="8">
    <location>
        <begin position="1509"/>
        <end position="1746"/>
    </location>
</feature>
<comment type="caution">
    <text evidence="6">Lacks conserved residue(s) required for the propagation of feature annotation.</text>
</comment>
<dbReference type="InterPro" id="IPR029016">
    <property type="entry name" value="GAF-like_dom_sf"/>
</dbReference>
<evidence type="ECO:0000313" key="11">
    <source>
        <dbReference type="Proteomes" id="UP000236724"/>
    </source>
</evidence>
<dbReference type="EC" id="2.7.13.3" evidence="2"/>
<gene>
    <name evidence="10" type="primary">prkC_1</name>
    <name evidence="10" type="ORF">MBHS_00232</name>
</gene>
<evidence type="ECO:0000256" key="5">
    <source>
        <dbReference type="ARBA" id="ARBA00022777"/>
    </source>
</evidence>
<evidence type="ECO:0000259" key="8">
    <source>
        <dbReference type="PROSITE" id="PS50109"/>
    </source>
</evidence>
<dbReference type="SUPFAM" id="SSF47384">
    <property type="entry name" value="Homodimeric domain of signal transducing histidine kinase"/>
    <property type="match status" value="1"/>
</dbReference>
<dbReference type="CDD" id="cd00156">
    <property type="entry name" value="REC"/>
    <property type="match status" value="1"/>
</dbReference>
<evidence type="ECO:0000256" key="3">
    <source>
        <dbReference type="ARBA" id="ARBA00022553"/>
    </source>
</evidence>
<keyword evidence="11" id="KW-1185">Reference proteome</keyword>
<dbReference type="InterPro" id="IPR036890">
    <property type="entry name" value="HATPase_C_sf"/>
</dbReference>
<protein>
    <recommendedName>
        <fullName evidence="2">histidine kinase</fullName>
        <ecNumber evidence="2">2.7.13.3</ecNumber>
    </recommendedName>
</protein>
<dbReference type="InterPro" id="IPR003661">
    <property type="entry name" value="HisK_dim/P_dom"/>
</dbReference>
<dbReference type="InterPro" id="IPR000719">
    <property type="entry name" value="Prot_kinase_dom"/>
</dbReference>
<dbReference type="InterPro" id="IPR053159">
    <property type="entry name" value="Hybrid_Histidine_Kinase"/>
</dbReference>
<dbReference type="InterPro" id="IPR041664">
    <property type="entry name" value="AAA_16"/>
</dbReference>
<accession>A0A1H6F5N8</accession>
<evidence type="ECO:0000259" key="7">
    <source>
        <dbReference type="PROSITE" id="PS50011"/>
    </source>
</evidence>
<dbReference type="PRINTS" id="PR00344">
    <property type="entry name" value="BCTRLSENSOR"/>
</dbReference>
<dbReference type="CDD" id="cd00082">
    <property type="entry name" value="HisKA"/>
    <property type="match status" value="1"/>
</dbReference>
<evidence type="ECO:0000256" key="1">
    <source>
        <dbReference type="ARBA" id="ARBA00000085"/>
    </source>
</evidence>
<dbReference type="SUPFAM" id="SSF56112">
    <property type="entry name" value="Protein kinase-like (PK-like)"/>
    <property type="match status" value="1"/>
</dbReference>
<proteinExistence type="predicted"/>
<dbReference type="GO" id="GO:0005524">
    <property type="term" value="F:ATP binding"/>
    <property type="evidence" value="ECO:0007669"/>
    <property type="project" value="InterPro"/>
</dbReference>
<dbReference type="PANTHER" id="PTHR43642">
    <property type="entry name" value="HYBRID SIGNAL TRANSDUCTION HISTIDINE KINASE G"/>
    <property type="match status" value="1"/>
</dbReference>
<dbReference type="SMART" id="SM00387">
    <property type="entry name" value="HATPase_c"/>
    <property type="match status" value="1"/>
</dbReference>
<dbReference type="SMART" id="SM00388">
    <property type="entry name" value="HisKA"/>
    <property type="match status" value="1"/>
</dbReference>
<dbReference type="Proteomes" id="UP000236724">
    <property type="component" value="Unassembled WGS sequence"/>
</dbReference>
<dbReference type="EMBL" id="FMSV02000046">
    <property type="protein sequence ID" value="SEH04386.1"/>
    <property type="molecule type" value="Genomic_DNA"/>
</dbReference>
<dbReference type="InterPro" id="IPR027417">
    <property type="entry name" value="P-loop_NTPase"/>
</dbReference>
<dbReference type="SUPFAM" id="SSF52172">
    <property type="entry name" value="CheY-like"/>
    <property type="match status" value="1"/>
</dbReference>
<evidence type="ECO:0000256" key="2">
    <source>
        <dbReference type="ARBA" id="ARBA00012438"/>
    </source>
</evidence>
<dbReference type="Gene3D" id="3.40.50.2300">
    <property type="match status" value="1"/>
</dbReference>
<feature type="domain" description="Response regulatory" evidence="9">
    <location>
        <begin position="1768"/>
        <end position="1884"/>
    </location>
</feature>
<dbReference type="Gene3D" id="3.30.565.10">
    <property type="entry name" value="Histidine kinase-like ATPase, C-terminal domain"/>
    <property type="match status" value="1"/>
</dbReference>
<evidence type="ECO:0000313" key="10">
    <source>
        <dbReference type="EMBL" id="SEH04386.1"/>
    </source>
</evidence>
<dbReference type="Gene3D" id="1.10.287.130">
    <property type="match status" value="1"/>
</dbReference>
<name>A0A1H6F5N8_9GAMM</name>
<dbReference type="Gene3D" id="3.30.200.20">
    <property type="entry name" value="Phosphorylase Kinase, domain 1"/>
    <property type="match status" value="1"/>
</dbReference>
<keyword evidence="4 10" id="KW-0808">Transferase</keyword>
<sequence>MAEEFSLFAADYELGETLYTSRWTRIFRAYSRQRQCPVILKYLNEVQQLTDFQREYELLQSLKLPGVVGVYALEQHLGQHYLVLEDFGGESLQRLQLAGKLTLDEFLGLALKISEIISQLHNRQIMHKDINPGNLVFNAQTGQIKLIDFGIATTFSREMPGFNNPNLLQGQLPYISPEQTGRMNRVLDYRTDLYALGVTFYELLTGSLPFQLPTPSQNTLEWIHQHLAREPAAPEKFRKDIPPMLADILLKLLAKNADERYQSAFGLQADLEICLQRLQMPGQEVGFPLGQRDFPASLQISQKLYGREAARAALLETFDEVSKGQTRVLLLTGCPGIGKTVLARELYKPVTRRRGYFVAGKFEQYQCGQPYLAIVQAFSALLRYLLAEEEIVLARWRERLEQALGQNLALLTNLLPELNLISGKAETITELSTEQAQSRFVSAVQNFIRLFATAEHPLVVFLDDLQWADNASLCLLAHIVQTAGLNHFLLLGAYRDNEINAAHPLCDALASMRENGILPQQLNLKPLSEQDSVQLVADSLRCMPAQALSLAKPTYRKTGGNPFFINTFLTALSAKKYLYFNVQHRHWEWDPVQIAAYGVSDNVVEMLLQKLQALPEHLQQVVQIAACLGRHFTVSTLVLAGDFETKSLLRQLNKLVAEEALLIRASDDSNEYSFTHDRIQQAGCALLNENEKTALHYRIGQRLLQGWSITERESGIFSLVNQLNLGISLLSNQAERKQLAGLNLTAGKKAKSEMAYESALRYLQAGIDLLNEDAWNSDYDLYLALHTQATEAAWQSNELVRMEELAGAVASHARDVLDQMGVYVTRLHSKTANDDLLAAIDVGLHALDLLGIHFPDKPRIFHIFWEYIKTRWILRGKQAEDLLNLVQSTDRLHITRMRFLARLMSSVNISKKRDFLPLLTFKQVQLSVCHGNTPESPLAYAAYGIILGIVFKDIKRCFAFGEMALKLTEQQEGMFKAPVKITAVAHLKHWKGPFRNFMPLLKSAFLEGLETGNLEYMSHAYYTYSAHSFYMGHNLRQHEQEILALSAAFKQHYAHVGTEIMHYADKEYFETALVLQAKTSKNDDWLHKLKTQGGSALRLTESQNSFRAALYIETLFFSYLFCAFPKALEDVRKAEPFSSDALGTPFEILFHFYAALTYLAMLPTGSHRLQDWQLRHKAAANRKKLRLYADRAPMNYRHKYLLVEAEWQRVQGHPERAASRYEQAIAGAAENGFIQDQGLACEAAARFYLEQNNTRVARIYLFDARESYRQWGAVLKVHDLESRYPALLAMTTSASRQVSASSIITSNTRLDLDTLLQSLQTVSGEIILDKLLGRLMRLLLSNAGATKGVLLFADENHWYVQASGKAGESSRLCSPVLLEESTEAPTSFIHYAVRTGEPLVLDKPAEDPRFGQDAYFQKHPVKSALCLPIMQQGQSNALAYLENDLTHAIFTPSHLEVLRPICAQAAISLENARLYGKLNEYSKTLEIKVKDRTQALEEAHQTKMRLLSAATHDLRQPIYALGLFLDTMEKHAITDDLLELVVKSKDSLQAMQKLFDGLINISLLEADEVKPSIAPCRLQPLLARLDHEFAEMVKAEGLQWLCTSCEALVQTDAVLLERILRNLLENALKYTEHGKISLFCRLVGENETAAPDTGMKAVIQTKLEASSAYVEIEVKDTGIGIPLAQLDKVFLEFYQVPGFQRSNSKKGLGLGLAITKHLIGLLAHPLYLSSQAGRGTRFVLKIPLAQVSTDSSEETKNQLVQQNTISACVLIIGDDLATVQALQVLLQKWGCQVLTARDAHDAQRHFESMQVAPDVLVVNYRLSCGSGIQAIQQLRHTLQKPLPAILYGEDPNTDCLQMAKVEGFRLLRKPVKPAQLLRLIKYYLRGK</sequence>
<dbReference type="PROSITE" id="PS50109">
    <property type="entry name" value="HIS_KIN"/>
    <property type="match status" value="1"/>
</dbReference>
<dbReference type="RefSeq" id="WP_103918455.1">
    <property type="nucleotide sequence ID" value="NZ_FMSV02000046.1"/>
</dbReference>
<dbReference type="SMART" id="SM00065">
    <property type="entry name" value="GAF"/>
    <property type="match status" value="1"/>
</dbReference>
<dbReference type="Gene3D" id="3.40.50.300">
    <property type="entry name" value="P-loop containing nucleotide triphosphate hydrolases"/>
    <property type="match status" value="1"/>
</dbReference>
<dbReference type="Pfam" id="PF00069">
    <property type="entry name" value="Pkinase"/>
    <property type="match status" value="1"/>
</dbReference>
<dbReference type="Gene3D" id="1.10.510.10">
    <property type="entry name" value="Transferase(Phosphotransferase) domain 1"/>
    <property type="match status" value="1"/>
</dbReference>
<keyword evidence="3" id="KW-0597">Phosphoprotein</keyword>
<dbReference type="InterPro" id="IPR011009">
    <property type="entry name" value="Kinase-like_dom_sf"/>
</dbReference>
<dbReference type="CDD" id="cd14014">
    <property type="entry name" value="STKc_PknB_like"/>
    <property type="match status" value="1"/>
</dbReference>
<dbReference type="Pfam" id="PF00072">
    <property type="entry name" value="Response_reg"/>
    <property type="match status" value="1"/>
</dbReference>
<dbReference type="InterPro" id="IPR001789">
    <property type="entry name" value="Sig_transdc_resp-reg_receiver"/>
</dbReference>
<keyword evidence="5 10" id="KW-0418">Kinase</keyword>
<dbReference type="InterPro" id="IPR003018">
    <property type="entry name" value="GAF"/>
</dbReference>
<feature type="domain" description="Protein kinase" evidence="7">
    <location>
        <begin position="12"/>
        <end position="273"/>
    </location>
</feature>
<dbReference type="InterPro" id="IPR003594">
    <property type="entry name" value="HATPase_dom"/>
</dbReference>
<dbReference type="PANTHER" id="PTHR43642:SF1">
    <property type="entry name" value="HYBRID SIGNAL TRANSDUCTION HISTIDINE KINASE G"/>
    <property type="match status" value="1"/>
</dbReference>
<dbReference type="InterPro" id="IPR005467">
    <property type="entry name" value="His_kinase_dom"/>
</dbReference>
<dbReference type="SUPFAM" id="SSF55874">
    <property type="entry name" value="ATPase domain of HSP90 chaperone/DNA topoisomerase II/histidine kinase"/>
    <property type="match status" value="1"/>
</dbReference>
<dbReference type="PROSITE" id="PS50110">
    <property type="entry name" value="RESPONSE_REGULATORY"/>
    <property type="match status" value="1"/>
</dbReference>
<dbReference type="PROSITE" id="PS50011">
    <property type="entry name" value="PROTEIN_KINASE_DOM"/>
    <property type="match status" value="1"/>
</dbReference>
<dbReference type="Pfam" id="PF13191">
    <property type="entry name" value="AAA_16"/>
    <property type="match status" value="1"/>
</dbReference>
<dbReference type="InterPro" id="IPR004358">
    <property type="entry name" value="Sig_transdc_His_kin-like_C"/>
</dbReference>
<organism evidence="10 11">
    <name type="scientific">Candidatus Venteria ishoeyi</name>
    <dbReference type="NCBI Taxonomy" id="1899563"/>
    <lineage>
        <taxon>Bacteria</taxon>
        <taxon>Pseudomonadati</taxon>
        <taxon>Pseudomonadota</taxon>
        <taxon>Gammaproteobacteria</taxon>
        <taxon>Thiotrichales</taxon>
        <taxon>Thiotrichaceae</taxon>
        <taxon>Venteria</taxon>
    </lineage>
</organism>
<dbReference type="SUPFAM" id="SSF55781">
    <property type="entry name" value="GAF domain-like"/>
    <property type="match status" value="1"/>
</dbReference>
<dbReference type="Pfam" id="PF02518">
    <property type="entry name" value="HATPase_c"/>
    <property type="match status" value="1"/>
</dbReference>
<evidence type="ECO:0000256" key="6">
    <source>
        <dbReference type="PROSITE-ProRule" id="PRU00169"/>
    </source>
</evidence>
<dbReference type="SUPFAM" id="SSF52540">
    <property type="entry name" value="P-loop containing nucleoside triphosphate hydrolases"/>
    <property type="match status" value="1"/>
</dbReference>
<dbReference type="Gene3D" id="3.30.450.40">
    <property type="match status" value="1"/>
</dbReference>
<dbReference type="GO" id="GO:0000155">
    <property type="term" value="F:phosphorelay sensor kinase activity"/>
    <property type="evidence" value="ECO:0007669"/>
    <property type="project" value="InterPro"/>
</dbReference>
<evidence type="ECO:0000256" key="4">
    <source>
        <dbReference type="ARBA" id="ARBA00022679"/>
    </source>
</evidence>
<reference evidence="10 11" key="1">
    <citation type="submission" date="2016-10" db="EMBL/GenBank/DDBJ databases">
        <authorList>
            <person name="de Groot N.N."/>
        </authorList>
    </citation>
    <scope>NUCLEOTIDE SEQUENCE [LARGE SCALE GENOMIC DNA]</scope>
    <source>
        <strain evidence="10">MBHS1</strain>
    </source>
</reference>